<dbReference type="OrthoDB" id="9811483at2"/>
<dbReference type="Gene3D" id="3.40.1710.10">
    <property type="entry name" value="abc type-2 transporter like domain"/>
    <property type="match status" value="1"/>
</dbReference>
<evidence type="ECO:0000256" key="1">
    <source>
        <dbReference type="ARBA" id="ARBA00004141"/>
    </source>
</evidence>
<dbReference type="InterPro" id="IPR017501">
    <property type="entry name" value="Phage_infect_YhgE_C"/>
</dbReference>
<dbReference type="STRING" id="84698.SAMN04488528_10038"/>
<evidence type="ECO:0000256" key="6">
    <source>
        <dbReference type="SAM" id="Phobius"/>
    </source>
</evidence>
<dbReference type="PANTHER" id="PTHR43077">
    <property type="entry name" value="TRANSPORT PERMEASE YVFS-RELATED"/>
    <property type="match status" value="1"/>
</dbReference>
<feature type="transmembrane region" description="Helical" evidence="6">
    <location>
        <begin position="676"/>
        <end position="697"/>
    </location>
</feature>
<dbReference type="PANTHER" id="PTHR43077:SF10">
    <property type="entry name" value="TRANSPORT PERMEASE PROTEIN"/>
    <property type="match status" value="1"/>
</dbReference>
<evidence type="ECO:0000313" key="8">
    <source>
        <dbReference type="EMBL" id="SFA79494.1"/>
    </source>
</evidence>
<evidence type="ECO:0000256" key="3">
    <source>
        <dbReference type="ARBA" id="ARBA00022989"/>
    </source>
</evidence>
<keyword evidence="5" id="KW-0175">Coiled coil</keyword>
<gene>
    <name evidence="8" type="ORF">SAMN04488528_10038</name>
</gene>
<evidence type="ECO:0000259" key="7">
    <source>
        <dbReference type="Pfam" id="PF12698"/>
    </source>
</evidence>
<feature type="transmembrane region" description="Helical" evidence="6">
    <location>
        <begin position="20"/>
        <end position="38"/>
    </location>
</feature>
<dbReference type="AlphaFoldDB" id="A0A1I0VT05"/>
<protein>
    <submittedName>
        <fullName evidence="8">Putative membrane protein</fullName>
    </submittedName>
</protein>
<evidence type="ECO:0000256" key="2">
    <source>
        <dbReference type="ARBA" id="ARBA00022692"/>
    </source>
</evidence>
<sequence>MKNALRVFKRDMKSIIKNPVAMIIVVGICVIPSLYAWVNIKACWDPYENTGTIPIAVANNDKGTTFNDEELNIGNDVIEELKNNDKVGWKFVDSKEAELGVVDGTYYAMIEIPEDFSEDLTSLVTDNPKKPEITYKVDTKANPVAAKIAGAAKTTLVDEITANFISTVNETVFDSFNEMGEDLQDKEKKIISLKDSIIKVDQNMDLILAVLRNVNSNSANLSKYLSELKTTMPDVINGINTIGGNKQNTKSFLTNTQSTLSSAFDDADFNLKQAQGSTERIQALLKQLSIAGSENTTVDTNAILSKISTEIDAVNSRISTLIVFLGDVNDFHPNATVSQMIVSLKDIRGNLTEQKNNLDKLQKQVGNTNQVNQELVNTISNNMSKIHNDITTEINDYNSQARPQLNDIANSLIKATDDASTLVDLSQGLAGQIDTLLGSGAEGTELAADISQKLYDRLTEYEDIVSKMSDELKTVDNKDLVKIISILQSNPEFMGDFISDPFNLKEQPIFSIPNYGSAMTPVYTVLALWVGGLMLTAVLRTDVVDFEGSEDITIRQKYFGKMITFVTLALVQGLVVSIGNKALLGVYTVNTLLMILFALMTSFTFSIIIYTCVALLGNVGKAIAIVLMIIQLAGSGGTYPIQVDPMFFRVLQPFFPFTYAVGGFREAIAGPLVSSVALDFIVLGLVAGIFIVIGYFLKSPLHHKVSKFEAKFKESGISE</sequence>
<feature type="transmembrane region" description="Helical" evidence="6">
    <location>
        <begin position="591"/>
        <end position="616"/>
    </location>
</feature>
<dbReference type="GO" id="GO:0140359">
    <property type="term" value="F:ABC-type transporter activity"/>
    <property type="evidence" value="ECO:0007669"/>
    <property type="project" value="InterPro"/>
</dbReference>
<proteinExistence type="predicted"/>
<dbReference type="GO" id="GO:0016020">
    <property type="term" value="C:membrane"/>
    <property type="evidence" value="ECO:0007669"/>
    <property type="project" value="UniProtKB-SubCell"/>
</dbReference>
<feature type="domain" description="ABC-2 type transporter transmembrane" evidence="7">
    <location>
        <begin position="558"/>
        <end position="695"/>
    </location>
</feature>
<evidence type="ECO:0000256" key="4">
    <source>
        <dbReference type="ARBA" id="ARBA00023136"/>
    </source>
</evidence>
<dbReference type="NCBIfam" id="TIGR03061">
    <property type="entry name" value="pip_yhgE_Nterm"/>
    <property type="match status" value="1"/>
</dbReference>
<feature type="transmembrane region" description="Helical" evidence="6">
    <location>
        <begin position="518"/>
        <end position="539"/>
    </location>
</feature>
<evidence type="ECO:0000313" key="9">
    <source>
        <dbReference type="Proteomes" id="UP000198619"/>
    </source>
</evidence>
<dbReference type="RefSeq" id="WP_090038499.1">
    <property type="nucleotide sequence ID" value="NZ_FOKI01000003.1"/>
</dbReference>
<feature type="transmembrane region" description="Helical" evidence="6">
    <location>
        <begin position="559"/>
        <end position="579"/>
    </location>
</feature>
<keyword evidence="2 6" id="KW-0812">Transmembrane</keyword>
<dbReference type="InterPro" id="IPR017500">
    <property type="entry name" value="Phage_infect_YhgE_N"/>
</dbReference>
<keyword evidence="4 6" id="KW-0472">Membrane</keyword>
<dbReference type="NCBIfam" id="TIGR03062">
    <property type="entry name" value="pip_yhgE_Cterm"/>
    <property type="match status" value="1"/>
</dbReference>
<dbReference type="InterPro" id="IPR051328">
    <property type="entry name" value="T7SS_ABC-Transporter"/>
</dbReference>
<accession>A0A1I0VT05</accession>
<comment type="subcellular location">
    <subcellularLocation>
        <location evidence="1">Membrane</location>
        <topology evidence="1">Multi-pass membrane protein</topology>
    </subcellularLocation>
</comment>
<feature type="coiled-coil region" evidence="5">
    <location>
        <begin position="344"/>
        <end position="378"/>
    </location>
</feature>
<evidence type="ECO:0000256" key="5">
    <source>
        <dbReference type="SAM" id="Coils"/>
    </source>
</evidence>
<keyword evidence="9" id="KW-1185">Reference proteome</keyword>
<reference evidence="8 9" key="1">
    <citation type="submission" date="2016-10" db="EMBL/GenBank/DDBJ databases">
        <authorList>
            <person name="de Groot N.N."/>
        </authorList>
    </citation>
    <scope>NUCLEOTIDE SEQUENCE [LARGE SCALE GENOMIC DNA]</scope>
    <source>
        <strain evidence="8 9">DSM 12271</strain>
    </source>
</reference>
<name>A0A1I0VT05_9CLOT</name>
<feature type="transmembrane region" description="Helical" evidence="6">
    <location>
        <begin position="623"/>
        <end position="641"/>
    </location>
</feature>
<dbReference type="Proteomes" id="UP000198619">
    <property type="component" value="Unassembled WGS sequence"/>
</dbReference>
<dbReference type="Pfam" id="PF12698">
    <property type="entry name" value="ABC2_membrane_3"/>
    <property type="match status" value="1"/>
</dbReference>
<dbReference type="InterPro" id="IPR013525">
    <property type="entry name" value="ABC2_TM"/>
</dbReference>
<dbReference type="EMBL" id="FOKI01000003">
    <property type="protein sequence ID" value="SFA79494.1"/>
    <property type="molecule type" value="Genomic_DNA"/>
</dbReference>
<keyword evidence="3 6" id="KW-1133">Transmembrane helix</keyword>
<organism evidence="8 9">
    <name type="scientific">Clostridium frigidicarnis</name>
    <dbReference type="NCBI Taxonomy" id="84698"/>
    <lineage>
        <taxon>Bacteria</taxon>
        <taxon>Bacillati</taxon>
        <taxon>Bacillota</taxon>
        <taxon>Clostridia</taxon>
        <taxon>Eubacteriales</taxon>
        <taxon>Clostridiaceae</taxon>
        <taxon>Clostridium</taxon>
    </lineage>
</organism>